<dbReference type="eggNOG" id="COG0640">
    <property type="taxonomic scope" value="Bacteria"/>
</dbReference>
<keyword evidence="2" id="KW-0238">DNA-binding</keyword>
<dbReference type="PRINTS" id="PR00778">
    <property type="entry name" value="HTHARSR"/>
</dbReference>
<dbReference type="GO" id="GO:0003700">
    <property type="term" value="F:DNA-binding transcription factor activity"/>
    <property type="evidence" value="ECO:0007669"/>
    <property type="project" value="InterPro"/>
</dbReference>
<evidence type="ECO:0000259" key="5">
    <source>
        <dbReference type="PROSITE" id="PS50987"/>
    </source>
</evidence>
<dbReference type="AlphaFoldDB" id="D6XWM8"/>
<dbReference type="Proteomes" id="UP000000271">
    <property type="component" value="Chromosome"/>
</dbReference>
<evidence type="ECO:0000256" key="1">
    <source>
        <dbReference type="ARBA" id="ARBA00023015"/>
    </source>
</evidence>
<dbReference type="CDD" id="cd00090">
    <property type="entry name" value="HTH_ARSR"/>
    <property type="match status" value="1"/>
</dbReference>
<dbReference type="PROSITE" id="PS00846">
    <property type="entry name" value="HTH_ARSR_1"/>
    <property type="match status" value="1"/>
</dbReference>
<dbReference type="InterPro" id="IPR018334">
    <property type="entry name" value="ArsR_HTH"/>
</dbReference>
<dbReference type="PANTHER" id="PTHR43132:SF6">
    <property type="entry name" value="HTH-TYPE TRANSCRIPTIONAL REPRESSOR CZRA"/>
    <property type="match status" value="1"/>
</dbReference>
<dbReference type="HOGENOM" id="CLU_097806_7_3_9"/>
<dbReference type="InterPro" id="IPR051011">
    <property type="entry name" value="Metal_resp_trans_reg"/>
</dbReference>
<dbReference type="SUPFAM" id="SSF46785">
    <property type="entry name" value="Winged helix' DNA-binding domain"/>
    <property type="match status" value="1"/>
</dbReference>
<dbReference type="PROSITE" id="PS50987">
    <property type="entry name" value="HTH_ARSR_2"/>
    <property type="match status" value="1"/>
</dbReference>
<dbReference type="InterPro" id="IPR036388">
    <property type="entry name" value="WH-like_DNA-bd_sf"/>
</dbReference>
<dbReference type="OrthoDB" id="9794330at2"/>
<dbReference type="KEGG" id="bse:Bsel_0330"/>
<evidence type="ECO:0000256" key="2">
    <source>
        <dbReference type="ARBA" id="ARBA00023125"/>
    </source>
</evidence>
<gene>
    <name evidence="6" type="ordered locus">Bsel_0330</name>
</gene>
<dbReference type="NCBIfam" id="NF033788">
    <property type="entry name" value="HTH_metalloreg"/>
    <property type="match status" value="1"/>
</dbReference>
<evidence type="ECO:0000313" key="6">
    <source>
        <dbReference type="EMBL" id="ADH97870.1"/>
    </source>
</evidence>
<dbReference type="PANTHER" id="PTHR43132">
    <property type="entry name" value="ARSENICAL RESISTANCE OPERON REPRESSOR ARSR-RELATED"/>
    <property type="match status" value="1"/>
</dbReference>
<dbReference type="Pfam" id="PF01022">
    <property type="entry name" value="HTH_5"/>
    <property type="match status" value="1"/>
</dbReference>
<dbReference type="STRING" id="439292.Bsel_0330"/>
<dbReference type="SMART" id="SM00418">
    <property type="entry name" value="HTH_ARSR"/>
    <property type="match status" value="1"/>
</dbReference>
<dbReference type="GO" id="GO:0003677">
    <property type="term" value="F:DNA binding"/>
    <property type="evidence" value="ECO:0007669"/>
    <property type="project" value="UniProtKB-KW"/>
</dbReference>
<evidence type="ECO:0000256" key="3">
    <source>
        <dbReference type="ARBA" id="ARBA00023163"/>
    </source>
</evidence>
<dbReference type="InterPro" id="IPR011991">
    <property type="entry name" value="ArsR-like_HTH"/>
</dbReference>
<evidence type="ECO:0000256" key="4">
    <source>
        <dbReference type="ARBA" id="ARBA00043263"/>
    </source>
</evidence>
<dbReference type="InterPro" id="IPR036390">
    <property type="entry name" value="WH_DNA-bd_sf"/>
</dbReference>
<keyword evidence="3" id="KW-0804">Transcription</keyword>
<keyword evidence="7" id="KW-1185">Reference proteome</keyword>
<protein>
    <submittedName>
        <fullName evidence="6">Transcriptional regulator, ArsR family</fullName>
    </submittedName>
</protein>
<reference evidence="6" key="1">
    <citation type="submission" date="2009-10" db="EMBL/GenBank/DDBJ databases">
        <title>Complete sequence of Bacillus selenitireducens MLS10.</title>
        <authorList>
            <consortium name="US DOE Joint Genome Institute"/>
            <person name="Lucas S."/>
            <person name="Copeland A."/>
            <person name="Lapidus A."/>
            <person name="Glavina del Rio T."/>
            <person name="Dalin E."/>
            <person name="Tice H."/>
            <person name="Bruce D."/>
            <person name="Goodwin L."/>
            <person name="Pitluck S."/>
            <person name="Sims D."/>
            <person name="Brettin T."/>
            <person name="Detter J.C."/>
            <person name="Han C."/>
            <person name="Larimer F."/>
            <person name="Land M."/>
            <person name="Hauser L."/>
            <person name="Kyrpides N."/>
            <person name="Ovchinnikova G."/>
            <person name="Stolz J."/>
        </authorList>
    </citation>
    <scope>NUCLEOTIDE SEQUENCE [LARGE SCALE GENOMIC DNA]</scope>
    <source>
        <strain evidence="6">MLS10</strain>
    </source>
</reference>
<sequence>MKTTDTCDIFTYDSERVESTSAMIQNRDLDGAARIFKVLGDRNRTAITYALCENDTLCVCDIATIIDASVATTSHHLRTLYKEGVVTYEKKGKLAMYALDDNHIRQLMMTTLEHAEERKD</sequence>
<proteinExistence type="predicted"/>
<dbReference type="GO" id="GO:0046686">
    <property type="term" value="P:response to cadmium ion"/>
    <property type="evidence" value="ECO:0007669"/>
    <property type="project" value="UniProtKB-KW"/>
</dbReference>
<organism evidence="6 7">
    <name type="scientific">Bacillus selenitireducens (strain ATCC 700615 / DSM 15326 / MLS10)</name>
    <dbReference type="NCBI Taxonomy" id="439292"/>
    <lineage>
        <taxon>Bacteria</taxon>
        <taxon>Bacillati</taxon>
        <taxon>Bacillota</taxon>
        <taxon>Bacilli</taxon>
        <taxon>Bacillales</taxon>
        <taxon>Bacillaceae</taxon>
        <taxon>Salisediminibacterium</taxon>
    </lineage>
</organism>
<dbReference type="Gene3D" id="1.10.10.10">
    <property type="entry name" value="Winged helix-like DNA-binding domain superfamily/Winged helix DNA-binding domain"/>
    <property type="match status" value="1"/>
</dbReference>
<feature type="domain" description="HTH arsR-type" evidence="5">
    <location>
        <begin position="24"/>
        <end position="119"/>
    </location>
</feature>
<dbReference type="EMBL" id="CP001791">
    <property type="protein sequence ID" value="ADH97870.1"/>
    <property type="molecule type" value="Genomic_DNA"/>
</dbReference>
<dbReference type="InterPro" id="IPR001845">
    <property type="entry name" value="HTH_ArsR_DNA-bd_dom"/>
</dbReference>
<keyword evidence="4" id="KW-0105">Cadmium resistance</keyword>
<evidence type="ECO:0000313" key="7">
    <source>
        <dbReference type="Proteomes" id="UP000000271"/>
    </source>
</evidence>
<name>D6XWM8_BACIE</name>
<accession>D6XWM8</accession>
<keyword evidence="1" id="KW-0805">Transcription regulation</keyword>
<dbReference type="RefSeq" id="WP_013171299.1">
    <property type="nucleotide sequence ID" value="NC_014219.1"/>
</dbReference>